<feature type="transmembrane region" description="Helical" evidence="1">
    <location>
        <begin position="81"/>
        <end position="101"/>
    </location>
</feature>
<keyword evidence="1" id="KW-0472">Membrane</keyword>
<evidence type="ECO:0000313" key="2">
    <source>
        <dbReference type="EMBL" id="OWV34777.1"/>
    </source>
</evidence>
<sequence length="132" mass="14383">MCVLRRSARRGSLLILTEPRSDELPFEARLAAARKRAEGPATPREVAGSAFAKGTKLAVELVAGVLVGAAIGFWLDRLLDTSPIFLIGMFLLGLAAGFNNLMRAVRQENAKFTQADLEALPVVEDDDEDEKW</sequence>
<dbReference type="Proteomes" id="UP000198462">
    <property type="component" value="Unassembled WGS sequence"/>
</dbReference>
<comment type="caution">
    <text evidence="2">The sequence shown here is derived from an EMBL/GenBank/DDBJ whole genome shotgun (WGS) entry which is preliminary data.</text>
</comment>
<dbReference type="InterPro" id="IPR032820">
    <property type="entry name" value="ATPase_put"/>
</dbReference>
<evidence type="ECO:0000256" key="1">
    <source>
        <dbReference type="SAM" id="Phobius"/>
    </source>
</evidence>
<dbReference type="AlphaFoldDB" id="A0A219B8W7"/>
<dbReference type="OrthoDB" id="15401at2"/>
<evidence type="ECO:0008006" key="4">
    <source>
        <dbReference type="Google" id="ProtNLM"/>
    </source>
</evidence>
<gene>
    <name evidence="2" type="ORF">B5C34_12710</name>
</gene>
<reference evidence="3" key="1">
    <citation type="submission" date="2017-05" db="EMBL/GenBank/DDBJ databases">
        <authorList>
            <person name="Lin X."/>
        </authorList>
    </citation>
    <scope>NUCLEOTIDE SEQUENCE [LARGE SCALE GENOMIC DNA]</scope>
    <source>
        <strain evidence="3">JLT2012</strain>
    </source>
</reference>
<keyword evidence="3" id="KW-1185">Reference proteome</keyword>
<name>A0A219B8W7_9SPHN</name>
<dbReference type="EMBL" id="NFZT01000001">
    <property type="protein sequence ID" value="OWV34777.1"/>
    <property type="molecule type" value="Genomic_DNA"/>
</dbReference>
<keyword evidence="1" id="KW-1133">Transmembrane helix</keyword>
<proteinExistence type="predicted"/>
<protein>
    <recommendedName>
        <fullName evidence="4">ATP synthase protein I</fullName>
    </recommendedName>
</protein>
<evidence type="ECO:0000313" key="3">
    <source>
        <dbReference type="Proteomes" id="UP000198462"/>
    </source>
</evidence>
<organism evidence="2 3">
    <name type="scientific">Pacificimonas flava</name>
    <dbReference type="NCBI Taxonomy" id="1234595"/>
    <lineage>
        <taxon>Bacteria</taxon>
        <taxon>Pseudomonadati</taxon>
        <taxon>Pseudomonadota</taxon>
        <taxon>Alphaproteobacteria</taxon>
        <taxon>Sphingomonadales</taxon>
        <taxon>Sphingosinicellaceae</taxon>
        <taxon>Pacificimonas</taxon>
    </lineage>
</organism>
<keyword evidence="1" id="KW-0812">Transmembrane</keyword>
<dbReference type="Pfam" id="PF09527">
    <property type="entry name" value="ATPase_gene1"/>
    <property type="match status" value="1"/>
</dbReference>
<feature type="transmembrane region" description="Helical" evidence="1">
    <location>
        <begin position="57"/>
        <end position="75"/>
    </location>
</feature>
<accession>A0A219B8W7</accession>